<proteinExistence type="predicted"/>
<feature type="domain" description="Type IX secretion system protein PorV" evidence="2">
    <location>
        <begin position="26"/>
        <end position="209"/>
    </location>
</feature>
<name>A0A832DIK2_9BACT</name>
<dbReference type="SUPFAM" id="SSF56935">
    <property type="entry name" value="Porins"/>
    <property type="match status" value="1"/>
</dbReference>
<keyword evidence="1" id="KW-0732">Signal</keyword>
<sequence length="346" mass="37614">MLQFKKLIMVLLIAGLTVAEVFAGGQNRAGTAGAPELRIPVGARYLSMAGASISYVRGLESIYWNPAGVDMSLSDANALFSYRSYIADMSMNFVAASGRLGDIGTVGLSFRSLNIGDINVTTMDQPDGTGQIISPSYFVLGLTYSKQLTDRISVGANLNLISETIDRASASTFAFDIGVQYRDLFAVPGFNLGVVVKNLGAPIKYDGNGLYVNAEDPGSQRGPTFLKIDAASAELPSEIAIGLSYHKNFDDENSLTGSFSFQNNNYSYDDYKFGLEYSYKNLLYLRGGYLWAPQSDDNTPNIFQNYTLGVGLNLKEFSGLDLSIDYAYVPVKFFDANHVFALSFGF</sequence>
<dbReference type="AlphaFoldDB" id="A0A832DIK2"/>
<dbReference type="NCBIfam" id="NF033709">
    <property type="entry name" value="PorV_fam"/>
    <property type="match status" value="1"/>
</dbReference>
<evidence type="ECO:0000256" key="1">
    <source>
        <dbReference type="SAM" id="SignalP"/>
    </source>
</evidence>
<dbReference type="InterPro" id="IPR045741">
    <property type="entry name" value="PorV"/>
</dbReference>
<accession>A0A832DIK2</accession>
<dbReference type="EMBL" id="DSVI01000004">
    <property type="protein sequence ID" value="HGT46739.1"/>
    <property type="molecule type" value="Genomic_DNA"/>
</dbReference>
<dbReference type="Gene3D" id="2.40.160.60">
    <property type="entry name" value="Outer membrane protein transport protein (OMPP1/FadL/TodX)"/>
    <property type="match status" value="1"/>
</dbReference>
<feature type="signal peptide" evidence="1">
    <location>
        <begin position="1"/>
        <end position="23"/>
    </location>
</feature>
<organism evidence="3">
    <name type="scientific">Ignavibacterium album</name>
    <dbReference type="NCBI Taxonomy" id="591197"/>
    <lineage>
        <taxon>Bacteria</taxon>
        <taxon>Pseudomonadati</taxon>
        <taxon>Ignavibacteriota</taxon>
        <taxon>Ignavibacteria</taxon>
        <taxon>Ignavibacteriales</taxon>
        <taxon>Ignavibacteriaceae</taxon>
        <taxon>Ignavibacterium</taxon>
    </lineage>
</organism>
<reference evidence="3" key="1">
    <citation type="journal article" date="2020" name="mSystems">
        <title>Genome- and Community-Level Interaction Insights into Carbon Utilization and Element Cycling Functions of Hydrothermarchaeota in Hydrothermal Sediment.</title>
        <authorList>
            <person name="Zhou Z."/>
            <person name="Liu Y."/>
            <person name="Xu W."/>
            <person name="Pan J."/>
            <person name="Luo Z.H."/>
            <person name="Li M."/>
        </authorList>
    </citation>
    <scope>NUCLEOTIDE SEQUENCE [LARGE SCALE GENOMIC DNA]</scope>
    <source>
        <strain evidence="3">SpSt-500</strain>
    </source>
</reference>
<gene>
    <name evidence="3" type="ORF">ENS56_01740</name>
</gene>
<evidence type="ECO:0000259" key="2">
    <source>
        <dbReference type="Pfam" id="PF19572"/>
    </source>
</evidence>
<feature type="chain" id="PRO_5033033340" evidence="1">
    <location>
        <begin position="24"/>
        <end position="346"/>
    </location>
</feature>
<comment type="caution">
    <text evidence="3">The sequence shown here is derived from an EMBL/GenBank/DDBJ whole genome shotgun (WGS) entry which is preliminary data.</text>
</comment>
<evidence type="ECO:0000313" key="3">
    <source>
        <dbReference type="EMBL" id="HGT46739.1"/>
    </source>
</evidence>
<protein>
    <submittedName>
        <fullName evidence="3">PorV/PorQ family protein</fullName>
    </submittedName>
</protein>
<dbReference type="Pfam" id="PF19572">
    <property type="entry name" value="PorV"/>
    <property type="match status" value="1"/>
</dbReference>